<gene>
    <name evidence="4" type="ORF">FFLO_03674</name>
</gene>
<feature type="compositionally biased region" description="Polar residues" evidence="1">
    <location>
        <begin position="254"/>
        <end position="279"/>
    </location>
</feature>
<evidence type="ECO:0000259" key="3">
    <source>
        <dbReference type="PROSITE" id="PS51910"/>
    </source>
</evidence>
<dbReference type="SUPFAM" id="SSF51445">
    <property type="entry name" value="(Trans)glycosidases"/>
    <property type="match status" value="1"/>
</dbReference>
<evidence type="ECO:0000313" key="5">
    <source>
        <dbReference type="Proteomes" id="UP000812966"/>
    </source>
</evidence>
<feature type="chain" id="PRO_5035460315" description="GH18 domain-containing protein" evidence="2">
    <location>
        <begin position="28"/>
        <end position="560"/>
    </location>
</feature>
<dbReference type="Gene3D" id="3.20.20.80">
    <property type="entry name" value="Glycosidases"/>
    <property type="match status" value="1"/>
</dbReference>
<evidence type="ECO:0000256" key="2">
    <source>
        <dbReference type="SAM" id="SignalP"/>
    </source>
</evidence>
<feature type="region of interest" description="Disordered" evidence="1">
    <location>
        <begin position="209"/>
        <end position="279"/>
    </location>
</feature>
<evidence type="ECO:0000313" key="4">
    <source>
        <dbReference type="EMBL" id="KAG7532279.1"/>
    </source>
</evidence>
<accession>A0A8K0NSY4</accession>
<dbReference type="PROSITE" id="PS51910">
    <property type="entry name" value="GH18_2"/>
    <property type="match status" value="1"/>
</dbReference>
<feature type="domain" description="GH18" evidence="3">
    <location>
        <begin position="289"/>
        <end position="560"/>
    </location>
</feature>
<proteinExistence type="predicted"/>
<feature type="signal peptide" evidence="2">
    <location>
        <begin position="1"/>
        <end position="27"/>
    </location>
</feature>
<reference evidence="4" key="1">
    <citation type="submission" date="2020-04" db="EMBL/GenBank/DDBJ databases">
        <title>Analysis of mating type loci in Filobasidium floriforme.</title>
        <authorList>
            <person name="Nowrousian M."/>
        </authorList>
    </citation>
    <scope>NUCLEOTIDE SEQUENCE</scope>
    <source>
        <strain evidence="4">CBS 6242</strain>
    </source>
</reference>
<feature type="compositionally biased region" description="Low complexity" evidence="1">
    <location>
        <begin position="209"/>
        <end position="253"/>
    </location>
</feature>
<dbReference type="Pfam" id="PF00704">
    <property type="entry name" value="Glyco_hydro_18"/>
    <property type="match status" value="1"/>
</dbReference>
<dbReference type="Proteomes" id="UP000812966">
    <property type="component" value="Unassembled WGS sequence"/>
</dbReference>
<dbReference type="InterPro" id="IPR017853">
    <property type="entry name" value="GH"/>
</dbReference>
<sequence>MKLLQLSYFLTLAVSDLFECGLVPVEASPLRMVHPRKRHEIVASVHRRTSNKALQSGKQAIDKRQECEYGTWRCQGQDLQRCLGGQFGTMRTCAADQVCTTEGGDTGCIWAWQQTAEVASLNVAAVSTSMVSTSSGPATTSSSDFKASSFSTSASASSSISATVPSSTVDASTPGLTMATSSNTANFPSSSTAGISSSSDVMAALASKTSTASSSSEDLTRPSSTPASSTTDAKWNVPSSTVPTPTSASSVVAFNSTSTWSEPTHTQSHNLSTLVPEPTSTPLPNLGNSHYVIYSDAWLTEMPHRSAVEGFNKFILAFWLSDKGAVDNAAFWERLSQAEQAEVIKGYKEAGITLMVSAFGATDKPITAGKDPIALAKSLADWVKKNNMAGVDIDLEDNEAMNNHIFIPWIVAFQKELRSHLPAPYLISHAPQAPWFTSANKWKGGYLQVHRECGDGIDFYNIQYYNQGDDQYHTCENLLFDSGRQYPDTSVFQTHNVGGIPLHKLVIGKPLTRGGAANGYMEPEKLKRCVGLAREKGWDAGVMYWEWDHTAQGALRAVVG</sequence>
<dbReference type="CDD" id="cd00598">
    <property type="entry name" value="GH18_chitinase-like"/>
    <property type="match status" value="1"/>
</dbReference>
<protein>
    <recommendedName>
        <fullName evidence="3">GH18 domain-containing protein</fullName>
    </recommendedName>
</protein>
<keyword evidence="2" id="KW-0732">Signal</keyword>
<evidence type="ECO:0000256" key="1">
    <source>
        <dbReference type="SAM" id="MobiDB-lite"/>
    </source>
</evidence>
<keyword evidence="5" id="KW-1185">Reference proteome</keyword>
<name>A0A8K0NSY4_9TREE</name>
<dbReference type="AlphaFoldDB" id="A0A8K0NSY4"/>
<organism evidence="4 5">
    <name type="scientific">Filobasidium floriforme</name>
    <dbReference type="NCBI Taxonomy" id="5210"/>
    <lineage>
        <taxon>Eukaryota</taxon>
        <taxon>Fungi</taxon>
        <taxon>Dikarya</taxon>
        <taxon>Basidiomycota</taxon>
        <taxon>Agaricomycotina</taxon>
        <taxon>Tremellomycetes</taxon>
        <taxon>Filobasidiales</taxon>
        <taxon>Filobasidiaceae</taxon>
        <taxon>Filobasidium</taxon>
    </lineage>
</organism>
<dbReference type="GO" id="GO:0005975">
    <property type="term" value="P:carbohydrate metabolic process"/>
    <property type="evidence" value="ECO:0007669"/>
    <property type="project" value="InterPro"/>
</dbReference>
<comment type="caution">
    <text evidence="4">The sequence shown here is derived from an EMBL/GenBank/DDBJ whole genome shotgun (WGS) entry which is preliminary data.</text>
</comment>
<dbReference type="EMBL" id="JABELV010000069">
    <property type="protein sequence ID" value="KAG7532279.1"/>
    <property type="molecule type" value="Genomic_DNA"/>
</dbReference>
<dbReference type="InterPro" id="IPR001223">
    <property type="entry name" value="Glyco_hydro18_cat"/>
</dbReference>